<dbReference type="Proteomes" id="UP000185669">
    <property type="component" value="Unassembled WGS sequence"/>
</dbReference>
<dbReference type="OrthoDB" id="2889025at2"/>
<gene>
    <name evidence="2" type="ORF">SAMN05421834_11640</name>
</gene>
<evidence type="ECO:0000313" key="3">
    <source>
        <dbReference type="Proteomes" id="UP000185669"/>
    </source>
</evidence>
<evidence type="ECO:0000259" key="1">
    <source>
        <dbReference type="Pfam" id="PF02625"/>
    </source>
</evidence>
<evidence type="ECO:0000313" key="2">
    <source>
        <dbReference type="EMBL" id="SIR21383.1"/>
    </source>
</evidence>
<keyword evidence="3" id="KW-1185">Reference proteome</keyword>
<protein>
    <submittedName>
        <fullName evidence="2">Xanthine dehydrogenase accessory factor</fullName>
    </submittedName>
</protein>
<accession>A0A1N6Z3I3</accession>
<dbReference type="Pfam" id="PF02625">
    <property type="entry name" value="XdhC_CoxI"/>
    <property type="match status" value="1"/>
</dbReference>
<organism evidence="2 3">
    <name type="scientific">Halanaerobium kushneri</name>
    <dbReference type="NCBI Taxonomy" id="56779"/>
    <lineage>
        <taxon>Bacteria</taxon>
        <taxon>Bacillati</taxon>
        <taxon>Bacillota</taxon>
        <taxon>Clostridia</taxon>
        <taxon>Halanaerobiales</taxon>
        <taxon>Halanaerobiaceae</taxon>
        <taxon>Halanaerobium</taxon>
    </lineage>
</organism>
<dbReference type="STRING" id="56779.SAMN05421834_11640"/>
<feature type="domain" description="XdhC- CoxI" evidence="1">
    <location>
        <begin position="14"/>
        <end position="74"/>
    </location>
</feature>
<dbReference type="RefSeq" id="WP_076545490.1">
    <property type="nucleotide sequence ID" value="NZ_FTNC01000016.1"/>
</dbReference>
<dbReference type="PANTHER" id="PTHR30388">
    <property type="entry name" value="ALDEHYDE OXIDOREDUCTASE MOLYBDENUM COFACTOR ASSEMBLY PROTEIN"/>
    <property type="match status" value="1"/>
</dbReference>
<proteinExistence type="predicted"/>
<dbReference type="AlphaFoldDB" id="A0A1N6Z3I3"/>
<name>A0A1N6Z3I3_9FIRM</name>
<reference evidence="3" key="1">
    <citation type="submission" date="2017-01" db="EMBL/GenBank/DDBJ databases">
        <authorList>
            <person name="Varghese N."/>
            <person name="Submissions S."/>
        </authorList>
    </citation>
    <scope>NUCLEOTIDE SEQUENCE [LARGE SCALE GENOMIC DNA]</scope>
    <source>
        <strain evidence="3">ATCC 700103</strain>
    </source>
</reference>
<dbReference type="InterPro" id="IPR052698">
    <property type="entry name" value="MoCofactor_Util/Proc"/>
</dbReference>
<sequence>MKKGILEKIINLKEDNVRLARAFIVQAKSSSPRNTGTEMIITENGDTFGSIGGGKDEKTVIEKSLDLMKTGRSEKLKLTLTRKEAAEIGWVCGGQVDIFIQVIS</sequence>
<dbReference type="PANTHER" id="PTHR30388:SF6">
    <property type="entry name" value="XANTHINE DEHYDROGENASE SUBUNIT A-RELATED"/>
    <property type="match status" value="1"/>
</dbReference>
<dbReference type="EMBL" id="FTNC01000016">
    <property type="protein sequence ID" value="SIR21383.1"/>
    <property type="molecule type" value="Genomic_DNA"/>
</dbReference>
<dbReference type="InterPro" id="IPR003777">
    <property type="entry name" value="XdhC_CoxI"/>
</dbReference>